<gene>
    <name evidence="1" type="ORF">BC938DRAFT_479413</name>
</gene>
<dbReference type="EMBL" id="RBNJ01003904">
    <property type="protein sequence ID" value="RUS30416.1"/>
    <property type="molecule type" value="Genomic_DNA"/>
</dbReference>
<evidence type="ECO:0000313" key="2">
    <source>
        <dbReference type="Proteomes" id="UP000274822"/>
    </source>
</evidence>
<feature type="non-terminal residue" evidence="1">
    <location>
        <position position="1"/>
    </location>
</feature>
<comment type="caution">
    <text evidence="1">The sequence shown here is derived from an EMBL/GenBank/DDBJ whole genome shotgun (WGS) entry which is preliminary data.</text>
</comment>
<accession>A0A433QKW3</accession>
<dbReference type="Proteomes" id="UP000274822">
    <property type="component" value="Unassembled WGS sequence"/>
</dbReference>
<name>A0A433QKW3_9FUNG</name>
<feature type="non-terminal residue" evidence="1">
    <location>
        <position position="190"/>
    </location>
</feature>
<proteinExistence type="predicted"/>
<dbReference type="AlphaFoldDB" id="A0A433QKW3"/>
<protein>
    <submittedName>
        <fullName evidence="1">Uncharacterized protein</fullName>
    </submittedName>
</protein>
<keyword evidence="2" id="KW-1185">Reference proteome</keyword>
<reference evidence="1 2" key="1">
    <citation type="journal article" date="2018" name="New Phytol.">
        <title>Phylogenomics of Endogonaceae and evolution of mycorrhizas within Mucoromycota.</title>
        <authorList>
            <person name="Chang Y."/>
            <person name="Desiro A."/>
            <person name="Na H."/>
            <person name="Sandor L."/>
            <person name="Lipzen A."/>
            <person name="Clum A."/>
            <person name="Barry K."/>
            <person name="Grigoriev I.V."/>
            <person name="Martin F.M."/>
            <person name="Stajich J.E."/>
            <person name="Smith M.E."/>
            <person name="Bonito G."/>
            <person name="Spatafora J.W."/>
        </authorList>
    </citation>
    <scope>NUCLEOTIDE SEQUENCE [LARGE SCALE GENOMIC DNA]</scope>
    <source>
        <strain evidence="1 2">AD002</strain>
    </source>
</reference>
<evidence type="ECO:0000313" key="1">
    <source>
        <dbReference type="EMBL" id="RUS30416.1"/>
    </source>
</evidence>
<sequence>SLVSWLGFLVSQAPILTFQVSSNFLPNSPFTYRVQQRERFTALHASFAGTSLPRVFGVIIYCSLLISPTPSHFPLTLATSSLLSSRPPFTSDILMHKQTMSIPPTIWYRLNSSDREPDYINVTIPNVARLGIPPISPVVLERCALKLQICNRSFQALIDKYKIDDENPIIVQVPCLLEEEWSANRMVGDT</sequence>
<organism evidence="1 2">
    <name type="scientific">Jimgerdemannia flammicorona</name>
    <dbReference type="NCBI Taxonomy" id="994334"/>
    <lineage>
        <taxon>Eukaryota</taxon>
        <taxon>Fungi</taxon>
        <taxon>Fungi incertae sedis</taxon>
        <taxon>Mucoromycota</taxon>
        <taxon>Mucoromycotina</taxon>
        <taxon>Endogonomycetes</taxon>
        <taxon>Endogonales</taxon>
        <taxon>Endogonaceae</taxon>
        <taxon>Jimgerdemannia</taxon>
    </lineage>
</organism>